<evidence type="ECO:0000313" key="2">
    <source>
        <dbReference type="EMBL" id="CAB4574190.1"/>
    </source>
</evidence>
<reference evidence="1" key="1">
    <citation type="submission" date="2020-05" db="EMBL/GenBank/DDBJ databases">
        <authorList>
            <person name="Chiriac C."/>
            <person name="Salcher M."/>
            <person name="Ghai R."/>
            <person name="Kavagutti S V."/>
        </authorList>
    </citation>
    <scope>NUCLEOTIDE SEQUENCE</scope>
</reference>
<organism evidence="1">
    <name type="scientific">freshwater metagenome</name>
    <dbReference type="NCBI Taxonomy" id="449393"/>
    <lineage>
        <taxon>unclassified sequences</taxon>
        <taxon>metagenomes</taxon>
        <taxon>ecological metagenomes</taxon>
    </lineage>
</organism>
<dbReference type="AlphaFoldDB" id="A0A6J6CFT3"/>
<name>A0A6J6CFT3_9ZZZZ</name>
<gene>
    <name evidence="1" type="ORF">UFOPK1503_00894</name>
    <name evidence="2" type="ORF">UFOPK1693_00924</name>
</gene>
<dbReference type="EMBL" id="CAEZTO010000015">
    <property type="protein sequence ID" value="CAB4574190.1"/>
    <property type="molecule type" value="Genomic_DNA"/>
</dbReference>
<sequence>MGNKTVTESWGIQEIQKINFVERKSSFDK</sequence>
<protein>
    <submittedName>
        <fullName evidence="1">Unannotated protein</fullName>
    </submittedName>
</protein>
<accession>A0A6J6CFT3</accession>
<dbReference type="EMBL" id="CAEZST010000015">
    <property type="protein sequence ID" value="CAB4549019.1"/>
    <property type="molecule type" value="Genomic_DNA"/>
</dbReference>
<evidence type="ECO:0000313" key="1">
    <source>
        <dbReference type="EMBL" id="CAB4549019.1"/>
    </source>
</evidence>
<proteinExistence type="predicted"/>